<evidence type="ECO:0000313" key="1">
    <source>
        <dbReference type="EMBL" id="MFC7188617.1"/>
    </source>
</evidence>
<dbReference type="InterPro" id="IPR009078">
    <property type="entry name" value="Ferritin-like_SF"/>
</dbReference>
<dbReference type="RefSeq" id="WP_264555350.1">
    <property type="nucleotide sequence ID" value="NZ_CP109979.1"/>
</dbReference>
<dbReference type="Proteomes" id="UP001596417">
    <property type="component" value="Unassembled WGS sequence"/>
</dbReference>
<dbReference type="EMBL" id="JBHTAX010000001">
    <property type="protein sequence ID" value="MFC7188617.1"/>
    <property type="molecule type" value="Genomic_DNA"/>
</dbReference>
<reference evidence="1 2" key="1">
    <citation type="journal article" date="2019" name="Int. J. Syst. Evol. Microbiol.">
        <title>The Global Catalogue of Microorganisms (GCM) 10K type strain sequencing project: providing services to taxonomists for standard genome sequencing and annotation.</title>
        <authorList>
            <consortium name="The Broad Institute Genomics Platform"/>
            <consortium name="The Broad Institute Genome Sequencing Center for Infectious Disease"/>
            <person name="Wu L."/>
            <person name="Ma J."/>
        </authorList>
    </citation>
    <scope>NUCLEOTIDE SEQUENCE [LARGE SCALE GENOMIC DNA]</scope>
    <source>
        <strain evidence="1 2">RDMS1</strain>
    </source>
</reference>
<sequence length="284" mass="32269">MASAMLSGPEDLTDREQAAVEALLFPLADEEFVIAERYIEWQVLSPTLESDLALSNIAQDELGHARLWYDLLQDFGYTESELLFERDPSDFTHAAFVELPFAEGDWADAIVRGYLYDVAEQLRLEALEGTSYPRIADRIGKVLGEESYHREHAQNWLERLCDDTDGREQVQSAVDRLFPYALALFEPLDADSERDIVDLGIRTESLADLREQWLGITVPFLESLGVEIPVPPTETDASTLPDQYGRHSDHTEHWSALHDDLTRTYRELGRTGTHRIMSDPDDAE</sequence>
<dbReference type="InterPro" id="IPR052703">
    <property type="entry name" value="Aromatic_CoA_ox/epox"/>
</dbReference>
<keyword evidence="2" id="KW-1185">Reference proteome</keyword>
<protein>
    <submittedName>
        <fullName evidence="1">1,2-phenylacetyl-CoA epoxidase subunit PaaC</fullName>
        <ecNumber evidence="1">1.14.13.149</ecNumber>
    </submittedName>
</protein>
<dbReference type="Pfam" id="PF05138">
    <property type="entry name" value="PaaA_PaaC"/>
    <property type="match status" value="1"/>
</dbReference>
<dbReference type="InterPro" id="IPR011882">
    <property type="entry name" value="PaaC"/>
</dbReference>
<organism evidence="1 2">
    <name type="scientific">Halocatena marina</name>
    <dbReference type="NCBI Taxonomy" id="2934937"/>
    <lineage>
        <taxon>Archaea</taxon>
        <taxon>Methanobacteriati</taxon>
        <taxon>Methanobacteriota</taxon>
        <taxon>Stenosarchaea group</taxon>
        <taxon>Halobacteria</taxon>
        <taxon>Halobacteriales</taxon>
        <taxon>Natronomonadaceae</taxon>
        <taxon>Halocatena</taxon>
    </lineage>
</organism>
<dbReference type="NCBIfam" id="TIGR02158">
    <property type="entry name" value="PA_CoA_Oxy3"/>
    <property type="match status" value="1"/>
</dbReference>
<dbReference type="AlphaFoldDB" id="A0ABD5YI99"/>
<keyword evidence="1" id="KW-0560">Oxidoreductase</keyword>
<dbReference type="SUPFAM" id="SSF47240">
    <property type="entry name" value="Ferritin-like"/>
    <property type="match status" value="1"/>
</dbReference>
<name>A0ABD5YI99_9EURY</name>
<dbReference type="EC" id="1.14.13.149" evidence="1"/>
<dbReference type="PANTHER" id="PTHR30458:SF0">
    <property type="entry name" value="1,2-PHENYLACETYL-COA EPOXIDASE, SUBUNIT C"/>
    <property type="match status" value="1"/>
</dbReference>
<dbReference type="GeneID" id="76198171"/>
<accession>A0ABD5YI99</accession>
<comment type="caution">
    <text evidence="1">The sequence shown here is derived from an EMBL/GenBank/DDBJ whole genome shotgun (WGS) entry which is preliminary data.</text>
</comment>
<evidence type="ECO:0000313" key="2">
    <source>
        <dbReference type="Proteomes" id="UP001596417"/>
    </source>
</evidence>
<dbReference type="InterPro" id="IPR007814">
    <property type="entry name" value="PaaA_PaaC"/>
</dbReference>
<dbReference type="GO" id="GO:0097266">
    <property type="term" value="F:phenylacetyl-CoA 1,2-epoxidase activity"/>
    <property type="evidence" value="ECO:0007669"/>
    <property type="project" value="UniProtKB-EC"/>
</dbReference>
<proteinExistence type="predicted"/>
<dbReference type="InterPro" id="IPR012347">
    <property type="entry name" value="Ferritin-like"/>
</dbReference>
<gene>
    <name evidence="1" type="primary">paaC</name>
    <name evidence="1" type="ORF">ACFQL7_01290</name>
</gene>
<dbReference type="Gene3D" id="1.20.1260.10">
    <property type="match status" value="1"/>
</dbReference>
<dbReference type="PANTHER" id="PTHR30458">
    <property type="entry name" value="PHENYLACETIC ACID DEGRADATION PROTEIN PAA"/>
    <property type="match status" value="1"/>
</dbReference>